<dbReference type="CDD" id="cd00611">
    <property type="entry name" value="PSAT_like"/>
    <property type="match status" value="1"/>
</dbReference>
<evidence type="ECO:0000313" key="16">
    <source>
        <dbReference type="Proteomes" id="UP000245506"/>
    </source>
</evidence>
<dbReference type="FunFam" id="3.40.640.10:FF:000010">
    <property type="entry name" value="Phosphoserine aminotransferase"/>
    <property type="match status" value="1"/>
</dbReference>
<sequence length="361" mass="39380">MSRCYNFSPGPAALPESVLEQARDEMLDWRGSGMSVMEMSHRGKDFTAISEKAEADFRQLMQIPDNYKVLFMQGGATAQTAMVPMNLLRSGQSADYIDTGIWAQKAIKEANKLGANIRIAATSESDNFMKVPSFDTWECDSDAAYLHYVSNETIAGVGFNWIPETGGVPLVCDMSSDIMSRPIDVSKFGVIYGGAQKNIGPAGITLAVVRDDLIGHADQAIPSVMDYAVAAKSGSMYNTPPTYSWYLAGLVFEWALAKGGLAAIDALNQKKAAKLYDYIDNSSFYSNVVSPESRSLMNVTFLLADDSLESEFIKQAVDNQLVNLNGHRLLGGMRASIYNAMPEAGVDALIAFMKEFERAKV</sequence>
<evidence type="ECO:0000256" key="8">
    <source>
        <dbReference type="ARBA" id="ARBA00023096"/>
    </source>
</evidence>
<dbReference type="InterPro" id="IPR000192">
    <property type="entry name" value="Aminotrans_V_dom"/>
</dbReference>
<dbReference type="Proteomes" id="UP000245506">
    <property type="component" value="Unassembled WGS sequence"/>
</dbReference>
<comment type="subcellular location">
    <subcellularLocation>
        <location evidence="12">Cytoplasm</location>
    </subcellularLocation>
</comment>
<evidence type="ECO:0000256" key="1">
    <source>
        <dbReference type="ARBA" id="ARBA00004915"/>
    </source>
</evidence>
<reference evidence="15 16" key="1">
    <citation type="submission" date="2018-05" db="EMBL/GenBank/DDBJ databases">
        <title>Leucothrix arctica sp. nov., isolated from Arctic seawater.</title>
        <authorList>
            <person name="Choi A."/>
            <person name="Baek K."/>
        </authorList>
    </citation>
    <scope>NUCLEOTIDE SEQUENCE [LARGE SCALE GENOMIC DNA]</scope>
    <source>
        <strain evidence="15 16">IMCC9719</strain>
    </source>
</reference>
<dbReference type="InterPro" id="IPR015421">
    <property type="entry name" value="PyrdxlP-dep_Trfase_major"/>
</dbReference>
<accession>A0A317CRQ8</accession>
<dbReference type="HAMAP" id="MF_00160">
    <property type="entry name" value="SerC_aminotrans_5"/>
    <property type="match status" value="1"/>
</dbReference>
<evidence type="ECO:0000256" key="2">
    <source>
        <dbReference type="ARBA" id="ARBA00005099"/>
    </source>
</evidence>
<comment type="caution">
    <text evidence="12">Lacks conserved residue(s) required for the propagation of feature annotation.</text>
</comment>
<feature type="binding site" evidence="12">
    <location>
        <position position="153"/>
    </location>
    <ligand>
        <name>pyridoxal 5'-phosphate</name>
        <dbReference type="ChEBI" id="CHEBI:597326"/>
    </ligand>
</feature>
<feature type="binding site" evidence="12">
    <location>
        <begin position="76"/>
        <end position="77"/>
    </location>
    <ligand>
        <name>pyridoxal 5'-phosphate</name>
        <dbReference type="ChEBI" id="CHEBI:597326"/>
    </ligand>
</feature>
<comment type="caution">
    <text evidence="15">The sequence shown here is derived from an EMBL/GenBank/DDBJ whole genome shotgun (WGS) entry which is preliminary data.</text>
</comment>
<dbReference type="InterPro" id="IPR022278">
    <property type="entry name" value="Pser_aminoTfrase"/>
</dbReference>
<keyword evidence="16" id="KW-1185">Reference proteome</keyword>
<comment type="subunit">
    <text evidence="12">Homodimer.</text>
</comment>
<keyword evidence="7 12" id="KW-0663">Pyridoxal phosphate</keyword>
<protein>
    <recommendedName>
        <fullName evidence="12">Phosphoserine aminotransferase</fullName>
        <ecNumber evidence="12">2.6.1.52</ecNumber>
    </recommendedName>
    <alternativeName>
        <fullName evidence="12">Phosphohydroxythreonine aminotransferase</fullName>
        <shortName evidence="12">PSAT</shortName>
    </alternativeName>
</protein>
<feature type="domain" description="Aminotransferase class V" evidence="14">
    <location>
        <begin position="5"/>
        <end position="349"/>
    </location>
</feature>
<dbReference type="PIRSF" id="PIRSF000525">
    <property type="entry name" value="SerC"/>
    <property type="match status" value="1"/>
</dbReference>
<dbReference type="PANTHER" id="PTHR43247:SF1">
    <property type="entry name" value="PHOSPHOSERINE AMINOTRANSFERASE"/>
    <property type="match status" value="1"/>
</dbReference>
<comment type="similarity">
    <text evidence="3 12">Belongs to the class-V pyridoxal-phosphate-dependent aminotransferase family. SerC subfamily.</text>
</comment>
<evidence type="ECO:0000256" key="7">
    <source>
        <dbReference type="ARBA" id="ARBA00022898"/>
    </source>
</evidence>
<comment type="pathway">
    <text evidence="1 12">Cofactor biosynthesis; pyridoxine 5'-phosphate biosynthesis; pyridoxine 5'-phosphate from D-erythrose 4-phosphate: step 3/5.</text>
</comment>
<comment type="catalytic activity">
    <reaction evidence="10 12">
        <text>4-(phosphooxy)-L-threonine + 2-oxoglutarate = (R)-3-hydroxy-2-oxo-4-phosphooxybutanoate + L-glutamate</text>
        <dbReference type="Rhea" id="RHEA:16573"/>
        <dbReference type="ChEBI" id="CHEBI:16810"/>
        <dbReference type="ChEBI" id="CHEBI:29985"/>
        <dbReference type="ChEBI" id="CHEBI:58452"/>
        <dbReference type="ChEBI" id="CHEBI:58538"/>
        <dbReference type="EC" id="2.6.1.52"/>
    </reaction>
</comment>
<dbReference type="AlphaFoldDB" id="A0A317CRQ8"/>
<keyword evidence="8 12" id="KW-0664">Pyridoxine biosynthesis</keyword>
<feature type="binding site" evidence="12">
    <location>
        <position position="196"/>
    </location>
    <ligand>
        <name>pyridoxal 5'-phosphate</name>
        <dbReference type="ChEBI" id="CHEBI:597326"/>
    </ligand>
</feature>
<dbReference type="SUPFAM" id="SSF53383">
    <property type="entry name" value="PLP-dependent transferases"/>
    <property type="match status" value="1"/>
</dbReference>
<keyword evidence="9 12" id="KW-0718">Serine biosynthesis</keyword>
<proteinExistence type="inferred from homology"/>
<dbReference type="InterPro" id="IPR015424">
    <property type="entry name" value="PyrdxlP-dep_Trfase"/>
</dbReference>
<evidence type="ECO:0000259" key="14">
    <source>
        <dbReference type="Pfam" id="PF00266"/>
    </source>
</evidence>
<dbReference type="UniPathway" id="UPA00135">
    <property type="reaction ID" value="UER00197"/>
</dbReference>
<comment type="cofactor">
    <cofactor evidence="12">
        <name>pyridoxal 5'-phosphate</name>
        <dbReference type="ChEBI" id="CHEBI:597326"/>
    </cofactor>
    <text evidence="12">Binds 1 pyridoxal phosphate per subunit.</text>
</comment>
<dbReference type="GO" id="GO:0008615">
    <property type="term" value="P:pyridoxine biosynthetic process"/>
    <property type="evidence" value="ECO:0007669"/>
    <property type="project" value="UniProtKB-UniRule"/>
</dbReference>
<comment type="catalytic activity">
    <reaction evidence="11 12 13">
        <text>O-phospho-L-serine + 2-oxoglutarate = 3-phosphooxypyruvate + L-glutamate</text>
        <dbReference type="Rhea" id="RHEA:14329"/>
        <dbReference type="ChEBI" id="CHEBI:16810"/>
        <dbReference type="ChEBI" id="CHEBI:18110"/>
        <dbReference type="ChEBI" id="CHEBI:29985"/>
        <dbReference type="ChEBI" id="CHEBI:57524"/>
        <dbReference type="EC" id="2.6.1.52"/>
    </reaction>
</comment>
<dbReference type="Pfam" id="PF00266">
    <property type="entry name" value="Aminotran_5"/>
    <property type="match status" value="1"/>
</dbReference>
<dbReference type="PROSITE" id="PS00595">
    <property type="entry name" value="AA_TRANSFER_CLASS_5"/>
    <property type="match status" value="1"/>
</dbReference>
<feature type="binding site" evidence="12">
    <location>
        <begin position="238"/>
        <end position="239"/>
    </location>
    <ligand>
        <name>pyridoxal 5'-phosphate</name>
        <dbReference type="ChEBI" id="CHEBI:597326"/>
    </ligand>
</feature>
<dbReference type="OrthoDB" id="9809412at2"/>
<dbReference type="FunFam" id="3.90.1150.10:FF:000006">
    <property type="entry name" value="Phosphoserine aminotransferase"/>
    <property type="match status" value="1"/>
</dbReference>
<organism evidence="15 16">
    <name type="scientific">Leucothrix arctica</name>
    <dbReference type="NCBI Taxonomy" id="1481894"/>
    <lineage>
        <taxon>Bacteria</taxon>
        <taxon>Pseudomonadati</taxon>
        <taxon>Pseudomonadota</taxon>
        <taxon>Gammaproteobacteria</taxon>
        <taxon>Thiotrichales</taxon>
        <taxon>Thiotrichaceae</taxon>
        <taxon>Leucothrix</taxon>
    </lineage>
</organism>
<dbReference type="GO" id="GO:0004648">
    <property type="term" value="F:O-phospho-L-serine:2-oxoglutarate aminotransferase activity"/>
    <property type="evidence" value="ECO:0007669"/>
    <property type="project" value="UniProtKB-UniRule"/>
</dbReference>
<dbReference type="PANTHER" id="PTHR43247">
    <property type="entry name" value="PHOSPHOSERINE AMINOTRANSFERASE"/>
    <property type="match status" value="1"/>
</dbReference>
<evidence type="ECO:0000256" key="9">
    <source>
        <dbReference type="ARBA" id="ARBA00023299"/>
    </source>
</evidence>
<evidence type="ECO:0000256" key="13">
    <source>
        <dbReference type="RuleBase" id="RU004505"/>
    </source>
</evidence>
<dbReference type="UniPathway" id="UPA00244">
    <property type="reaction ID" value="UER00311"/>
</dbReference>
<dbReference type="Gene3D" id="3.40.640.10">
    <property type="entry name" value="Type I PLP-dependent aspartate aminotransferase-like (Major domain)"/>
    <property type="match status" value="1"/>
</dbReference>
<evidence type="ECO:0000256" key="5">
    <source>
        <dbReference type="ARBA" id="ARBA00022605"/>
    </source>
</evidence>
<keyword evidence="5 12" id="KW-0028">Amino-acid biosynthesis</keyword>
<keyword evidence="4 12" id="KW-0032">Aminotransferase</keyword>
<dbReference type="EC" id="2.6.1.52" evidence="12"/>
<evidence type="ECO:0000256" key="10">
    <source>
        <dbReference type="ARBA" id="ARBA00047630"/>
    </source>
</evidence>
<evidence type="ECO:0000256" key="11">
    <source>
        <dbReference type="ARBA" id="ARBA00049007"/>
    </source>
</evidence>
<feature type="binding site" evidence="12">
    <location>
        <position position="42"/>
    </location>
    <ligand>
        <name>L-glutamate</name>
        <dbReference type="ChEBI" id="CHEBI:29985"/>
    </ligand>
</feature>
<evidence type="ECO:0000256" key="4">
    <source>
        <dbReference type="ARBA" id="ARBA00022576"/>
    </source>
</evidence>
<evidence type="ECO:0000256" key="6">
    <source>
        <dbReference type="ARBA" id="ARBA00022679"/>
    </source>
</evidence>
<name>A0A317CRQ8_9GAMM</name>
<feature type="binding site" evidence="12">
    <location>
        <position position="102"/>
    </location>
    <ligand>
        <name>pyridoxal 5'-phosphate</name>
        <dbReference type="ChEBI" id="CHEBI:597326"/>
    </ligand>
</feature>
<dbReference type="InterPro" id="IPR015422">
    <property type="entry name" value="PyrdxlP-dep_Trfase_small"/>
</dbReference>
<dbReference type="GO" id="GO:0005737">
    <property type="term" value="C:cytoplasm"/>
    <property type="evidence" value="ECO:0007669"/>
    <property type="project" value="UniProtKB-SubCell"/>
</dbReference>
<keyword evidence="6 12" id="KW-0808">Transferase</keyword>
<dbReference type="NCBIfam" id="TIGR01364">
    <property type="entry name" value="serC_1"/>
    <property type="match status" value="1"/>
</dbReference>
<dbReference type="Gene3D" id="3.90.1150.10">
    <property type="entry name" value="Aspartate Aminotransferase, domain 1"/>
    <property type="match status" value="1"/>
</dbReference>
<dbReference type="GO" id="GO:0006564">
    <property type="term" value="P:L-serine biosynthetic process"/>
    <property type="evidence" value="ECO:0007669"/>
    <property type="project" value="UniProtKB-UniRule"/>
</dbReference>
<comment type="function">
    <text evidence="12">Catalyzes the reversible conversion of 3-phosphohydroxypyruvate to phosphoserine and of 3-hydroxy-2-oxo-4-phosphonooxybutanoate to phosphohydroxythreonine.</text>
</comment>
<evidence type="ECO:0000256" key="3">
    <source>
        <dbReference type="ARBA" id="ARBA00006904"/>
    </source>
</evidence>
<gene>
    <name evidence="12" type="primary">serC</name>
    <name evidence="15" type="ORF">DKT75_02205</name>
</gene>
<dbReference type="NCBIfam" id="NF003764">
    <property type="entry name" value="PRK05355.1"/>
    <property type="match status" value="1"/>
</dbReference>
<feature type="binding site" evidence="12">
    <location>
        <position position="173"/>
    </location>
    <ligand>
        <name>pyridoxal 5'-phosphate</name>
        <dbReference type="ChEBI" id="CHEBI:597326"/>
    </ligand>
</feature>
<evidence type="ECO:0000313" key="15">
    <source>
        <dbReference type="EMBL" id="PWQ98992.1"/>
    </source>
</evidence>
<evidence type="ECO:0000256" key="12">
    <source>
        <dbReference type="HAMAP-Rule" id="MF_00160"/>
    </source>
</evidence>
<dbReference type="GO" id="GO:0030170">
    <property type="term" value="F:pyridoxal phosphate binding"/>
    <property type="evidence" value="ECO:0007669"/>
    <property type="project" value="UniProtKB-UniRule"/>
</dbReference>
<dbReference type="RefSeq" id="WP_109821798.1">
    <property type="nucleotide sequence ID" value="NZ_QGKL01000009.1"/>
</dbReference>
<feature type="modified residue" description="N6-(pyridoxal phosphate)lysine" evidence="12">
    <location>
        <position position="197"/>
    </location>
</feature>
<keyword evidence="12" id="KW-0963">Cytoplasm</keyword>
<dbReference type="InterPro" id="IPR020578">
    <property type="entry name" value="Aminotrans_V_PyrdxlP_BS"/>
</dbReference>
<comment type="pathway">
    <text evidence="2 12 13">Amino-acid biosynthesis; L-serine biosynthesis; L-serine from 3-phospho-D-glycerate: step 2/3.</text>
</comment>
<dbReference type="EMBL" id="QGKL01000009">
    <property type="protein sequence ID" value="PWQ98992.1"/>
    <property type="molecule type" value="Genomic_DNA"/>
</dbReference>